<dbReference type="RefSeq" id="WP_143228548.1">
    <property type="nucleotide sequence ID" value="NZ_FUZK01000004.1"/>
</dbReference>
<feature type="transmembrane region" description="Helical" evidence="1">
    <location>
        <begin position="58"/>
        <end position="78"/>
    </location>
</feature>
<dbReference type="EMBL" id="LK028559">
    <property type="protein sequence ID" value="CDR31475.1"/>
    <property type="molecule type" value="Genomic_DNA"/>
</dbReference>
<dbReference type="Proteomes" id="UP000032434">
    <property type="component" value="Chromosome 1"/>
</dbReference>
<dbReference type="PATRIC" id="fig|35623.3.peg.1403"/>
<evidence type="ECO:0000313" key="2">
    <source>
        <dbReference type="EMBL" id="CDR31475.1"/>
    </source>
</evidence>
<name>A0A061AC72_9MOLU</name>
<evidence type="ECO:0000313" key="3">
    <source>
        <dbReference type="Proteomes" id="UP000032434"/>
    </source>
</evidence>
<evidence type="ECO:0000256" key="1">
    <source>
        <dbReference type="SAM" id="Phobius"/>
    </source>
</evidence>
<sequence>MNLYAYCGNNPVMYLDCSGHSWESFWEVTRWVAVGVVGALAVGAIAAGIIISGGLGAVLIGAGAGAILGGLTGASIAVSNGTDISTGILSGAIKGAALGAAAPLSGFGLAGFGTMIGTTFIAGSASYAIDRFGNGNSFNLGDMLIVGGSTSIQGMLSFGVGKLFNIGGKVDLVTKLTISYLSKVYAGHIGFAVDLITSYAIGSPWTAQELATNYAAIWLS</sequence>
<feature type="transmembrane region" description="Helical" evidence="1">
    <location>
        <begin position="98"/>
        <end position="122"/>
    </location>
</feature>
<protein>
    <recommendedName>
        <fullName evidence="4">RHS repeat-associated core domain-containing protein</fullName>
    </recommendedName>
</protein>
<keyword evidence="1" id="KW-1133">Transmembrane helix</keyword>
<keyword evidence="1" id="KW-0812">Transmembrane</keyword>
<gene>
    <name evidence="2" type="ORF">Aocu_14020</name>
</gene>
<accession>A0A061AC72</accession>
<keyword evidence="3" id="KW-1185">Reference proteome</keyword>
<proteinExistence type="predicted"/>
<dbReference type="InParanoid" id="A0A061AC72"/>
<dbReference type="STRING" id="35623.Aocu_14020"/>
<dbReference type="AlphaFoldDB" id="A0A061AC72"/>
<keyword evidence="1" id="KW-0472">Membrane</keyword>
<dbReference type="KEGG" id="aoc:Aocu_14020"/>
<dbReference type="HOGENOM" id="CLU_1253665_0_0_14"/>
<organism evidence="2 3">
    <name type="scientific">Acholeplasma oculi</name>
    <dbReference type="NCBI Taxonomy" id="35623"/>
    <lineage>
        <taxon>Bacteria</taxon>
        <taxon>Bacillati</taxon>
        <taxon>Mycoplasmatota</taxon>
        <taxon>Mollicutes</taxon>
        <taxon>Acholeplasmatales</taxon>
        <taxon>Acholeplasmataceae</taxon>
        <taxon>Acholeplasma</taxon>
    </lineage>
</organism>
<evidence type="ECO:0008006" key="4">
    <source>
        <dbReference type="Google" id="ProtNLM"/>
    </source>
</evidence>
<feature type="transmembrane region" description="Helical" evidence="1">
    <location>
        <begin position="31"/>
        <end position="51"/>
    </location>
</feature>
<reference evidence="3" key="1">
    <citation type="submission" date="2014-05" db="EMBL/GenBank/DDBJ databases">
        <authorList>
            <person name="Kube M."/>
        </authorList>
    </citation>
    <scope>NUCLEOTIDE SEQUENCE [LARGE SCALE GENOMIC DNA]</scope>
</reference>